<proteinExistence type="predicted"/>
<dbReference type="EMBL" id="CH991565">
    <property type="protein sequence ID" value="EDQ86545.1"/>
    <property type="molecule type" value="Genomic_DNA"/>
</dbReference>
<dbReference type="KEGG" id="mbr:MONBRDRAFT_10792"/>
<feature type="transmembrane region" description="Helical" evidence="1">
    <location>
        <begin position="90"/>
        <end position="110"/>
    </location>
</feature>
<name>A9V791_MONBE</name>
<accession>A9V791</accession>
<feature type="transmembrane region" description="Helical" evidence="1">
    <location>
        <begin position="130"/>
        <end position="148"/>
    </location>
</feature>
<reference evidence="2 3" key="1">
    <citation type="journal article" date="2008" name="Nature">
        <title>The genome of the choanoflagellate Monosiga brevicollis and the origin of metazoans.</title>
        <authorList>
            <consortium name="JGI Sequencing"/>
            <person name="King N."/>
            <person name="Westbrook M.J."/>
            <person name="Young S.L."/>
            <person name="Kuo A."/>
            <person name="Abedin M."/>
            <person name="Chapman J."/>
            <person name="Fairclough S."/>
            <person name="Hellsten U."/>
            <person name="Isogai Y."/>
            <person name="Letunic I."/>
            <person name="Marr M."/>
            <person name="Pincus D."/>
            <person name="Putnam N."/>
            <person name="Rokas A."/>
            <person name="Wright K.J."/>
            <person name="Zuzow R."/>
            <person name="Dirks W."/>
            <person name="Good M."/>
            <person name="Goodstein D."/>
            <person name="Lemons D."/>
            <person name="Li W."/>
            <person name="Lyons J.B."/>
            <person name="Morris A."/>
            <person name="Nichols S."/>
            <person name="Richter D.J."/>
            <person name="Salamov A."/>
            <person name="Bork P."/>
            <person name="Lim W.A."/>
            <person name="Manning G."/>
            <person name="Miller W.T."/>
            <person name="McGinnis W."/>
            <person name="Shapiro H."/>
            <person name="Tjian R."/>
            <person name="Grigoriev I.V."/>
            <person name="Rokhsar D."/>
        </authorList>
    </citation>
    <scope>NUCLEOTIDE SEQUENCE [LARGE SCALE GENOMIC DNA]</scope>
    <source>
        <strain evidence="3">MX1 / ATCC 50154</strain>
    </source>
</reference>
<keyword evidence="1" id="KW-0812">Transmembrane</keyword>
<keyword evidence="3" id="KW-1185">Reference proteome</keyword>
<dbReference type="GeneID" id="5893914"/>
<evidence type="ECO:0000313" key="2">
    <source>
        <dbReference type="EMBL" id="EDQ86545.1"/>
    </source>
</evidence>
<keyword evidence="1" id="KW-1133">Transmembrane helix</keyword>
<dbReference type="AlphaFoldDB" id="A9V791"/>
<protein>
    <submittedName>
        <fullName evidence="2">Uncharacterized protein</fullName>
    </submittedName>
</protein>
<organism evidence="2 3">
    <name type="scientific">Monosiga brevicollis</name>
    <name type="common">Choanoflagellate</name>
    <dbReference type="NCBI Taxonomy" id="81824"/>
    <lineage>
        <taxon>Eukaryota</taxon>
        <taxon>Choanoflagellata</taxon>
        <taxon>Craspedida</taxon>
        <taxon>Salpingoecidae</taxon>
        <taxon>Monosiga</taxon>
    </lineage>
</organism>
<evidence type="ECO:0000313" key="3">
    <source>
        <dbReference type="Proteomes" id="UP000001357"/>
    </source>
</evidence>
<keyword evidence="1" id="KW-0472">Membrane</keyword>
<gene>
    <name evidence="2" type="ORF">MONBRDRAFT_10792</name>
</gene>
<dbReference type="Proteomes" id="UP000001357">
    <property type="component" value="Unassembled WGS sequence"/>
</dbReference>
<evidence type="ECO:0000256" key="1">
    <source>
        <dbReference type="SAM" id="Phobius"/>
    </source>
</evidence>
<dbReference type="InParanoid" id="A9V791"/>
<dbReference type="RefSeq" id="XP_001748658.1">
    <property type="nucleotide sequence ID" value="XM_001748606.1"/>
</dbReference>
<feature type="non-terminal residue" evidence="2">
    <location>
        <position position="157"/>
    </location>
</feature>
<feature type="transmembrane region" description="Helical" evidence="1">
    <location>
        <begin position="65"/>
        <end position="83"/>
    </location>
</feature>
<sequence>MTVRDPTVAVVCLVMGSALALAGTILLCHFTTLDSFNTIQALQDQPRSKRTTPAGQAQLHLRDSLFHMVDVQLVTLFLFLCGSISGLSEYMWYATLLAIMNGFPVLATYYDQYDQLKELHGDDTVNTVRAAIALSWLNYLTIAIVCNVRRSDRSDGY</sequence>